<feature type="compositionally biased region" description="Low complexity" evidence="1">
    <location>
        <begin position="136"/>
        <end position="146"/>
    </location>
</feature>
<comment type="caution">
    <text evidence="3">The sequence shown here is derived from an EMBL/GenBank/DDBJ whole genome shotgun (WGS) entry which is preliminary data.</text>
</comment>
<keyword evidence="2" id="KW-1133">Transmembrane helix</keyword>
<organism evidence="3 4">
    <name type="scientific">Populus tomentosa</name>
    <name type="common">Chinese white poplar</name>
    <dbReference type="NCBI Taxonomy" id="118781"/>
    <lineage>
        <taxon>Eukaryota</taxon>
        <taxon>Viridiplantae</taxon>
        <taxon>Streptophyta</taxon>
        <taxon>Embryophyta</taxon>
        <taxon>Tracheophyta</taxon>
        <taxon>Spermatophyta</taxon>
        <taxon>Magnoliopsida</taxon>
        <taxon>eudicotyledons</taxon>
        <taxon>Gunneridae</taxon>
        <taxon>Pentapetalae</taxon>
        <taxon>rosids</taxon>
        <taxon>fabids</taxon>
        <taxon>Malpighiales</taxon>
        <taxon>Salicaceae</taxon>
        <taxon>Saliceae</taxon>
        <taxon>Populus</taxon>
    </lineage>
</organism>
<keyword evidence="4" id="KW-1185">Reference proteome</keyword>
<dbReference type="AlphaFoldDB" id="A0A8X7YI13"/>
<accession>A0A8X7YI13</accession>
<keyword evidence="2" id="KW-0812">Transmembrane</keyword>
<dbReference type="EMBL" id="JAAWWB010000030">
    <property type="protein sequence ID" value="KAG6745660.1"/>
    <property type="molecule type" value="Genomic_DNA"/>
</dbReference>
<evidence type="ECO:0000256" key="1">
    <source>
        <dbReference type="SAM" id="MobiDB-lite"/>
    </source>
</evidence>
<name>A0A8X7YI13_POPTO</name>
<feature type="transmembrane region" description="Helical" evidence="2">
    <location>
        <begin position="78"/>
        <end position="102"/>
    </location>
</feature>
<evidence type="ECO:0000313" key="4">
    <source>
        <dbReference type="Proteomes" id="UP000886885"/>
    </source>
</evidence>
<feature type="region of interest" description="Disordered" evidence="1">
    <location>
        <begin position="122"/>
        <end position="149"/>
    </location>
</feature>
<sequence length="167" mass="18759">MCFKKYLPEWKLLPVQTCTWREILGRPWRLLQSLSVKERVENKKVTSDSRKDFLDALLEFRGSGKDAPHKLSERHLNIFILPIDIICLGAFYDVAVPLAYYAHLAAFRARFYMEPETSDSESIASGMAGGRGGAGADPRPTRGPGANAAVRPLPALKENVKRVMFYC</sequence>
<reference evidence="3" key="1">
    <citation type="journal article" date="2020" name="bioRxiv">
        <title>Hybrid origin of Populus tomentosa Carr. identified through genome sequencing and phylogenomic analysis.</title>
        <authorList>
            <person name="An X."/>
            <person name="Gao K."/>
            <person name="Chen Z."/>
            <person name="Li J."/>
            <person name="Yang X."/>
            <person name="Yang X."/>
            <person name="Zhou J."/>
            <person name="Guo T."/>
            <person name="Zhao T."/>
            <person name="Huang S."/>
            <person name="Miao D."/>
            <person name="Khan W.U."/>
            <person name="Rao P."/>
            <person name="Ye M."/>
            <person name="Lei B."/>
            <person name="Liao W."/>
            <person name="Wang J."/>
            <person name="Ji L."/>
            <person name="Li Y."/>
            <person name="Guo B."/>
            <person name="Mustafa N.S."/>
            <person name="Li S."/>
            <person name="Yun Q."/>
            <person name="Keller S.R."/>
            <person name="Mao J."/>
            <person name="Zhang R."/>
            <person name="Strauss S.H."/>
        </authorList>
    </citation>
    <scope>NUCLEOTIDE SEQUENCE</scope>
    <source>
        <strain evidence="3">GM15</strain>
        <tissue evidence="3">Leaf</tissue>
    </source>
</reference>
<dbReference type="Proteomes" id="UP000886885">
    <property type="component" value="Chromosome 15D"/>
</dbReference>
<evidence type="ECO:0000256" key="2">
    <source>
        <dbReference type="SAM" id="Phobius"/>
    </source>
</evidence>
<protein>
    <submittedName>
        <fullName evidence="3">Uncharacterized protein</fullName>
    </submittedName>
</protein>
<dbReference type="OrthoDB" id="1055148at2759"/>
<proteinExistence type="predicted"/>
<evidence type="ECO:0000313" key="3">
    <source>
        <dbReference type="EMBL" id="KAG6745660.1"/>
    </source>
</evidence>
<gene>
    <name evidence="3" type="ORF">POTOM_050161</name>
</gene>
<keyword evidence="2" id="KW-0472">Membrane</keyword>